<proteinExistence type="predicted"/>
<dbReference type="InParanoid" id="A0A1X7VLU4"/>
<name>A0A1X7VLU4_AMPQE</name>
<dbReference type="AlphaFoldDB" id="A0A1X7VLU4"/>
<protein>
    <submittedName>
        <fullName evidence="1">Uncharacterized protein</fullName>
    </submittedName>
</protein>
<evidence type="ECO:0000313" key="1">
    <source>
        <dbReference type="EnsemblMetazoa" id="Aqu2.1.40795_001"/>
    </source>
</evidence>
<dbReference type="EnsemblMetazoa" id="Aqu2.1.40795_001">
    <property type="protein sequence ID" value="Aqu2.1.40795_001"/>
    <property type="gene ID" value="Aqu2.1.40795"/>
</dbReference>
<sequence>LTVNSSWFLSAVFSKRLAALILIADMWPHVLFKVPAILEATPMKRLIQLTGGQWT</sequence>
<reference evidence="1" key="1">
    <citation type="submission" date="2017-05" db="UniProtKB">
        <authorList>
            <consortium name="EnsemblMetazoa"/>
        </authorList>
    </citation>
    <scope>IDENTIFICATION</scope>
</reference>
<accession>A0A1X7VLU4</accession>
<organism evidence="1">
    <name type="scientific">Amphimedon queenslandica</name>
    <name type="common">Sponge</name>
    <dbReference type="NCBI Taxonomy" id="400682"/>
    <lineage>
        <taxon>Eukaryota</taxon>
        <taxon>Metazoa</taxon>
        <taxon>Porifera</taxon>
        <taxon>Demospongiae</taxon>
        <taxon>Heteroscleromorpha</taxon>
        <taxon>Haplosclerida</taxon>
        <taxon>Niphatidae</taxon>
        <taxon>Amphimedon</taxon>
    </lineage>
</organism>